<evidence type="ECO:0000313" key="13">
    <source>
        <dbReference type="EMBL" id="QLL35087.1"/>
    </source>
</evidence>
<dbReference type="GeneID" id="59328353"/>
<evidence type="ECO:0000256" key="6">
    <source>
        <dbReference type="ARBA" id="ARBA00023175"/>
    </source>
</evidence>
<evidence type="ECO:0000256" key="10">
    <source>
        <dbReference type="SAM" id="Coils"/>
    </source>
</evidence>
<dbReference type="InterPro" id="IPR001752">
    <property type="entry name" value="Kinesin_motor_dom"/>
</dbReference>
<dbReference type="GO" id="GO:0007018">
    <property type="term" value="P:microtubule-based movement"/>
    <property type="evidence" value="ECO:0007669"/>
    <property type="project" value="InterPro"/>
</dbReference>
<dbReference type="GO" id="GO:0005876">
    <property type="term" value="C:spindle microtubule"/>
    <property type="evidence" value="ECO:0007669"/>
    <property type="project" value="TreeGrafter"/>
</dbReference>
<dbReference type="Proteomes" id="UP000515788">
    <property type="component" value="Chromosome 8"/>
</dbReference>
<evidence type="ECO:0000313" key="14">
    <source>
        <dbReference type="Proteomes" id="UP000515788"/>
    </source>
</evidence>
<evidence type="ECO:0000256" key="1">
    <source>
        <dbReference type="ARBA" id="ARBA00004245"/>
    </source>
</evidence>
<evidence type="ECO:0000259" key="12">
    <source>
        <dbReference type="PROSITE" id="PS50067"/>
    </source>
</evidence>
<dbReference type="Gene3D" id="3.40.850.10">
    <property type="entry name" value="Kinesin motor domain"/>
    <property type="match status" value="1"/>
</dbReference>
<protein>
    <recommendedName>
        <fullName evidence="9">Kinesin-like protein</fullName>
    </recommendedName>
</protein>
<dbReference type="KEGG" id="tgb:HG536_0H04630"/>
<dbReference type="PANTHER" id="PTHR47970">
    <property type="entry name" value="KINESIN-LIKE PROTEIN KIF11"/>
    <property type="match status" value="1"/>
</dbReference>
<feature type="region of interest" description="Disordered" evidence="11">
    <location>
        <begin position="194"/>
        <end position="258"/>
    </location>
</feature>
<evidence type="ECO:0000256" key="5">
    <source>
        <dbReference type="ARBA" id="ARBA00022840"/>
    </source>
</evidence>
<dbReference type="EMBL" id="CP059253">
    <property type="protein sequence ID" value="QLL35087.1"/>
    <property type="molecule type" value="Genomic_DNA"/>
</dbReference>
<dbReference type="OrthoDB" id="3176171at2759"/>
<feature type="compositionally biased region" description="Polar residues" evidence="11">
    <location>
        <begin position="924"/>
        <end position="936"/>
    </location>
</feature>
<evidence type="ECO:0000256" key="8">
    <source>
        <dbReference type="PROSITE-ProRule" id="PRU00283"/>
    </source>
</evidence>
<dbReference type="Pfam" id="PF00225">
    <property type="entry name" value="Kinesin"/>
    <property type="match status" value="2"/>
</dbReference>
<comment type="similarity">
    <text evidence="8 9">Belongs to the TRAFAC class myosin-kinesin ATPase superfamily. Kinesin family.</text>
</comment>
<keyword evidence="4 8" id="KW-0547">Nucleotide-binding</keyword>
<evidence type="ECO:0000256" key="7">
    <source>
        <dbReference type="ARBA" id="ARBA00023212"/>
    </source>
</evidence>
<feature type="compositionally biased region" description="Low complexity" evidence="11">
    <location>
        <begin position="194"/>
        <end position="216"/>
    </location>
</feature>
<dbReference type="SUPFAM" id="SSF52540">
    <property type="entry name" value="P-loop containing nucleoside triphosphate hydrolases"/>
    <property type="match status" value="1"/>
</dbReference>
<dbReference type="GO" id="GO:0005634">
    <property type="term" value="C:nucleus"/>
    <property type="evidence" value="ECO:0007669"/>
    <property type="project" value="TreeGrafter"/>
</dbReference>
<evidence type="ECO:0000256" key="11">
    <source>
        <dbReference type="SAM" id="MobiDB-lite"/>
    </source>
</evidence>
<feature type="region of interest" description="Disordered" evidence="11">
    <location>
        <begin position="903"/>
        <end position="971"/>
    </location>
</feature>
<keyword evidence="10" id="KW-0175">Coiled coil</keyword>
<dbReference type="PROSITE" id="PS00411">
    <property type="entry name" value="KINESIN_MOTOR_1"/>
    <property type="match status" value="1"/>
</dbReference>
<dbReference type="GO" id="GO:0008574">
    <property type="term" value="F:plus-end-directed microtubule motor activity"/>
    <property type="evidence" value="ECO:0007669"/>
    <property type="project" value="TreeGrafter"/>
</dbReference>
<name>A0A7G3ZNK1_9SACH</name>
<dbReference type="InterPro" id="IPR019821">
    <property type="entry name" value="Kinesin_motor_CS"/>
</dbReference>
<dbReference type="GO" id="GO:0000073">
    <property type="term" value="P:initial mitotic spindle pole body separation"/>
    <property type="evidence" value="ECO:0007669"/>
    <property type="project" value="TreeGrafter"/>
</dbReference>
<dbReference type="InterPro" id="IPR047149">
    <property type="entry name" value="KIF11-like"/>
</dbReference>
<keyword evidence="3 9" id="KW-0493">Microtubule</keyword>
<dbReference type="InterPro" id="IPR036961">
    <property type="entry name" value="Kinesin_motor_dom_sf"/>
</dbReference>
<dbReference type="RefSeq" id="XP_037141761.1">
    <property type="nucleotide sequence ID" value="XM_037285865.1"/>
</dbReference>
<dbReference type="SMART" id="SM00129">
    <property type="entry name" value="KISc"/>
    <property type="match status" value="1"/>
</dbReference>
<dbReference type="GO" id="GO:0008569">
    <property type="term" value="F:minus-end-directed microtubule motor activity"/>
    <property type="evidence" value="ECO:0007669"/>
    <property type="project" value="TreeGrafter"/>
</dbReference>
<proteinExistence type="inferred from homology"/>
<feature type="domain" description="Kinesin motor" evidence="12">
    <location>
        <begin position="16"/>
        <end position="425"/>
    </location>
</feature>
<dbReference type="GO" id="GO:0008017">
    <property type="term" value="F:microtubule binding"/>
    <property type="evidence" value="ECO:0007669"/>
    <property type="project" value="InterPro"/>
</dbReference>
<evidence type="ECO:0000256" key="2">
    <source>
        <dbReference type="ARBA" id="ARBA00022490"/>
    </source>
</evidence>
<feature type="region of interest" description="Disordered" evidence="11">
    <location>
        <begin position="810"/>
        <end position="829"/>
    </location>
</feature>
<dbReference type="GO" id="GO:0005524">
    <property type="term" value="F:ATP binding"/>
    <property type="evidence" value="ECO:0007669"/>
    <property type="project" value="UniProtKB-UniRule"/>
</dbReference>
<comment type="subcellular location">
    <subcellularLocation>
        <location evidence="1">Cytoplasm</location>
        <location evidence="1">Cytoskeleton</location>
    </subcellularLocation>
</comment>
<sequence length="971" mass="109261">MVASSRESNGAVEELNITVAVRCRGRNEREIKAKSSVVVSVPDVTGSNEVSINTTGDVGIAAQINSKTYTVDEVFGPSANQSLIFHKIAEPLFADFIKGYNCTVLVYGMTSTGKTYTMTGDEKLYDGELSESAGIIPRVLFKLFESLENEDYVVKCSFVELYNEELKDLLSDSQDFSSSARKLRIFDSSTLNGGTTSMSNNSSRKSSRNNSPRSSSELSTATFMRKRWKNNMPTSNGSAGSSVSNGNSNKSQSLQGSQDQNAGIYIQNLQDFHITTAKEGIKLLQKGLKHRQVATTKMNDFSSRSHTIFTITLYKEYHGELFRVSKMNLVDLAGSENISRSGAQHQRAKEAGSINQSLLTLGRVINSLADKSLHVPFRESKLTRLLQDSLGGNTKTALIATISPAKINSEETCSTLQYAAKAKNIKNKPQLGSVIMKDILVKSITAELAKIKADLLSTKTREGIYMSQDNYKELTNDLDSYRTEVQEYKRAIETLTSQNTLLLKDKKASNEVNDLQRIKLQNMKDSISELHARIDRQNRREQNLVNMASTLRTTLNTMQTILSEREKKEKDLKENINRLIASDFAQVREMIDKNFQEIQNNIKLESAGIQPNIDSIKEEIRMLLETAQEHTDEVYKDCVEKVSGELPALYEAASERITEVEAMVGKCYRDLSENLSDASEEYNNFKQYLNDHFFKNNHEELLASHVDRTYHHIQASGEDLFQKFKEMMDNYLENNKHLMLNSLRTATCDVIEKEMQLFEPQKDKWESSFKYINNCDALNIALQKDIKSPLSDFRSTLQTSRNMIEQAMTKVKKRMSDHESPRSALSKNQTFNQEFSGLLNKENQLQEGLKKSLQFTDAYGSALDQLQASISSAVGDDDHATDKSRPENIDGVLRRIDEQNVLYPDRSPLKSTSFRVNKSERSSPNKSSPIKANSHSPCKPQLSLARSGYKRSYTDLDGTLDDSSTKVTRHH</sequence>
<dbReference type="PROSITE" id="PS50067">
    <property type="entry name" value="KINESIN_MOTOR_2"/>
    <property type="match status" value="1"/>
</dbReference>
<dbReference type="PANTHER" id="PTHR47970:SF12">
    <property type="entry name" value="KINESIN FAMILY MEMBER 11"/>
    <property type="match status" value="1"/>
</dbReference>
<feature type="coiled-coil region" evidence="10">
    <location>
        <begin position="471"/>
        <end position="582"/>
    </location>
</feature>
<gene>
    <name evidence="13" type="ORF">HG536_0H04630</name>
</gene>
<keyword evidence="2" id="KW-0963">Cytoplasm</keyword>
<keyword evidence="14" id="KW-1185">Reference proteome</keyword>
<evidence type="ECO:0000256" key="9">
    <source>
        <dbReference type="RuleBase" id="RU000394"/>
    </source>
</evidence>
<keyword evidence="7" id="KW-0206">Cytoskeleton</keyword>
<dbReference type="InterPro" id="IPR027417">
    <property type="entry name" value="P-loop_NTPase"/>
</dbReference>
<organism evidence="13 14">
    <name type="scientific">Torulaspora globosa</name>
    <dbReference type="NCBI Taxonomy" id="48254"/>
    <lineage>
        <taxon>Eukaryota</taxon>
        <taxon>Fungi</taxon>
        <taxon>Dikarya</taxon>
        <taxon>Ascomycota</taxon>
        <taxon>Saccharomycotina</taxon>
        <taxon>Saccharomycetes</taxon>
        <taxon>Saccharomycetales</taxon>
        <taxon>Saccharomycetaceae</taxon>
        <taxon>Torulaspora</taxon>
    </lineage>
</organism>
<accession>A0A7G3ZNK1</accession>
<evidence type="ECO:0000256" key="3">
    <source>
        <dbReference type="ARBA" id="ARBA00022701"/>
    </source>
</evidence>
<dbReference type="AlphaFoldDB" id="A0A7G3ZNK1"/>
<keyword evidence="5 8" id="KW-0067">ATP-binding</keyword>
<dbReference type="GO" id="GO:0072686">
    <property type="term" value="C:mitotic spindle"/>
    <property type="evidence" value="ECO:0007669"/>
    <property type="project" value="TreeGrafter"/>
</dbReference>
<evidence type="ECO:0000256" key="4">
    <source>
        <dbReference type="ARBA" id="ARBA00022741"/>
    </source>
</evidence>
<reference evidence="13 14" key="1">
    <citation type="submission" date="2020-06" db="EMBL/GenBank/DDBJ databases">
        <title>The yeast mating-type switching endonuclease HO is a domesticated member of an unorthodox homing genetic element family.</title>
        <authorList>
            <person name="Coughlan A.Y."/>
            <person name="Lombardi L."/>
            <person name="Braun-Galleani S."/>
            <person name="Martos A.R."/>
            <person name="Galeote V."/>
            <person name="Bigey F."/>
            <person name="Dequin S."/>
            <person name="Byrne K.P."/>
            <person name="Wolfe K.H."/>
        </authorList>
    </citation>
    <scope>NUCLEOTIDE SEQUENCE [LARGE SCALE GENOMIC DNA]</scope>
    <source>
        <strain evidence="13 14">CBS764</strain>
    </source>
</reference>
<dbReference type="PRINTS" id="PR00380">
    <property type="entry name" value="KINESINHEAVY"/>
</dbReference>
<feature type="compositionally biased region" description="Low complexity" evidence="11">
    <location>
        <begin position="235"/>
        <end position="253"/>
    </location>
</feature>
<keyword evidence="6 8" id="KW-0505">Motor protein</keyword>
<feature type="binding site" evidence="8">
    <location>
        <begin position="108"/>
        <end position="115"/>
    </location>
    <ligand>
        <name>ATP</name>
        <dbReference type="ChEBI" id="CHEBI:30616"/>
    </ligand>
</feature>